<protein>
    <submittedName>
        <fullName evidence="1">Uncharacterized protein</fullName>
    </submittedName>
</protein>
<proteinExistence type="predicted"/>
<evidence type="ECO:0000313" key="2">
    <source>
        <dbReference type="Proteomes" id="UP000558284"/>
    </source>
</evidence>
<dbReference type="EMBL" id="JACDTY010000009">
    <property type="protein sequence ID" value="MBA1142452.1"/>
    <property type="molecule type" value="Genomic_DNA"/>
</dbReference>
<dbReference type="RefSeq" id="WP_181059249.1">
    <property type="nucleotide sequence ID" value="NZ_JACDTY010000009.1"/>
</dbReference>
<dbReference type="Proteomes" id="UP000558284">
    <property type="component" value="Unassembled WGS sequence"/>
</dbReference>
<name>A0A838B8I3_9HYPH</name>
<reference evidence="1 2" key="1">
    <citation type="submission" date="2020-07" db="EMBL/GenBank/DDBJ databases">
        <title>Definition of the novel symbiovar canariense within Mesorhizobium novociceri, a new species of genus Mesorhizobium nodulating Cicer canariense in the Caldera de Taburiente National Park (La Palma, Canary Islands).</title>
        <authorList>
            <person name="Leon-Barrios M."/>
            <person name="Perez-Yepez J."/>
            <person name="Flores-Felix J.D."/>
            <person name="Ramirez-Baena M.H."/>
            <person name="Pulido-Suarez L."/>
            <person name="Igual J.M."/>
            <person name="Velazquez E."/>
            <person name="Peix A."/>
        </authorList>
    </citation>
    <scope>NUCLEOTIDE SEQUENCE [LARGE SCALE GENOMIC DNA]</scope>
    <source>
        <strain evidence="1 2">CCANP35</strain>
    </source>
</reference>
<comment type="caution">
    <text evidence="1">The sequence shown here is derived from an EMBL/GenBank/DDBJ whole genome shotgun (WGS) entry which is preliminary data.</text>
</comment>
<gene>
    <name evidence="1" type="ORF">H0241_19660</name>
</gene>
<organism evidence="1 2">
    <name type="scientific">Mesorhizobium neociceri</name>
    <dbReference type="NCBI Taxonomy" id="1307853"/>
    <lineage>
        <taxon>Bacteria</taxon>
        <taxon>Pseudomonadati</taxon>
        <taxon>Pseudomonadota</taxon>
        <taxon>Alphaproteobacteria</taxon>
        <taxon>Hyphomicrobiales</taxon>
        <taxon>Phyllobacteriaceae</taxon>
        <taxon>Mesorhizobium</taxon>
    </lineage>
</organism>
<evidence type="ECO:0000313" key="1">
    <source>
        <dbReference type="EMBL" id="MBA1142452.1"/>
    </source>
</evidence>
<keyword evidence="2" id="KW-1185">Reference proteome</keyword>
<sequence length="65" mass="7043">MAILVRKEIDQQLNQPAVPAFCSQMVGIAGTLFGVAKQVGSDKQTDVPHNELATQLQNFCQLVDS</sequence>
<accession>A0A838B8I3</accession>
<dbReference type="AlphaFoldDB" id="A0A838B8I3"/>